<sequence>MRETGPDMQKTSPWLIAARVIFTFALIACIVFIFSNSMQIGDVSESASGRVLLLMKKVFTRLGMPGAANHLTDHIVRKLAHFCEYALEGFLLTLCLRVYTRHFFVHISWPILGGLLTALTDETIQMFSDGRSSQLTDVWLDFSGGMAGILVGLFCLALCRMCWLLYKHRNED</sequence>
<name>A0A564UE39_9FIRM</name>
<dbReference type="Proteomes" id="UP000406184">
    <property type="component" value="Unassembled WGS sequence"/>
</dbReference>
<dbReference type="InterPro" id="IPR006976">
    <property type="entry name" value="VanZ-like"/>
</dbReference>
<reference evidence="3 4" key="1">
    <citation type="submission" date="2019-07" db="EMBL/GenBank/DDBJ databases">
        <authorList>
            <person name="Hibberd C M."/>
            <person name="Gehrig L. J."/>
            <person name="Chang H.-W."/>
            <person name="Venkatesh S."/>
        </authorList>
    </citation>
    <scope>NUCLEOTIDE SEQUENCE [LARGE SCALE GENOMIC DNA]</scope>
    <source>
        <strain evidence="3">Faecalibacterium_prausnitzii_JG_BgPS064</strain>
    </source>
</reference>
<organism evidence="3 4">
    <name type="scientific">Faecalibacterium prausnitzii</name>
    <dbReference type="NCBI Taxonomy" id="853"/>
    <lineage>
        <taxon>Bacteria</taxon>
        <taxon>Bacillati</taxon>
        <taxon>Bacillota</taxon>
        <taxon>Clostridia</taxon>
        <taxon>Eubacteriales</taxon>
        <taxon>Oscillospiraceae</taxon>
        <taxon>Faecalibacterium</taxon>
    </lineage>
</organism>
<proteinExistence type="predicted"/>
<keyword evidence="1" id="KW-1133">Transmembrane helix</keyword>
<dbReference type="AlphaFoldDB" id="A0A564UE39"/>
<evidence type="ECO:0000313" key="4">
    <source>
        <dbReference type="Proteomes" id="UP000406184"/>
    </source>
</evidence>
<feature type="transmembrane region" description="Helical" evidence="1">
    <location>
        <begin position="139"/>
        <end position="166"/>
    </location>
</feature>
<feature type="domain" description="VanZ-like" evidence="2">
    <location>
        <begin position="22"/>
        <end position="153"/>
    </location>
</feature>
<keyword evidence="1" id="KW-0812">Transmembrane</keyword>
<feature type="transmembrane region" description="Helical" evidence="1">
    <location>
        <begin position="103"/>
        <end position="119"/>
    </location>
</feature>
<keyword evidence="1" id="KW-0472">Membrane</keyword>
<feature type="transmembrane region" description="Helical" evidence="1">
    <location>
        <begin position="12"/>
        <end position="34"/>
    </location>
</feature>
<evidence type="ECO:0000256" key="1">
    <source>
        <dbReference type="SAM" id="Phobius"/>
    </source>
</evidence>
<dbReference type="Pfam" id="PF04892">
    <property type="entry name" value="VanZ"/>
    <property type="match status" value="1"/>
</dbReference>
<accession>A0A564UE39</accession>
<evidence type="ECO:0000259" key="2">
    <source>
        <dbReference type="Pfam" id="PF04892"/>
    </source>
</evidence>
<dbReference type="NCBIfam" id="NF037970">
    <property type="entry name" value="vanZ_1"/>
    <property type="match status" value="1"/>
</dbReference>
<dbReference type="EMBL" id="CABHMY010000133">
    <property type="protein sequence ID" value="VUX17785.1"/>
    <property type="molecule type" value="Genomic_DNA"/>
</dbReference>
<keyword evidence="4" id="KW-1185">Reference proteome</keyword>
<evidence type="ECO:0000313" key="3">
    <source>
        <dbReference type="EMBL" id="VUX17785.1"/>
    </source>
</evidence>
<protein>
    <submittedName>
        <fullName evidence="3">VanZ like family protein</fullName>
    </submittedName>
</protein>
<gene>
    <name evidence="3" type="ORF">FPPS064S07_01349</name>
</gene>